<dbReference type="SUPFAM" id="SSF48403">
    <property type="entry name" value="Ankyrin repeat"/>
    <property type="match status" value="1"/>
</dbReference>
<evidence type="ECO:0000256" key="3">
    <source>
        <dbReference type="ARBA" id="ARBA00022737"/>
    </source>
</evidence>
<keyword evidence="5 7" id="KW-0040">ANK repeat</keyword>
<feature type="compositionally biased region" description="Basic and acidic residues" evidence="9">
    <location>
        <begin position="20"/>
        <end position="31"/>
    </location>
</feature>
<dbReference type="SMART" id="SM00248">
    <property type="entry name" value="ANK"/>
    <property type="match status" value="6"/>
</dbReference>
<proteinExistence type="inferred from homology"/>
<dbReference type="PANTHER" id="PTHR24161:SF85">
    <property type="entry name" value="PALMITOYLTRANSFERASE HIP14"/>
    <property type="match status" value="1"/>
</dbReference>
<dbReference type="AlphaFoldDB" id="A0AAN8Q0X9"/>
<dbReference type="InterPro" id="IPR001594">
    <property type="entry name" value="Palmitoyltrfase_DHHC"/>
</dbReference>
<name>A0AAN8Q0X9_PATCE</name>
<comment type="similarity">
    <text evidence="8">Belongs to the DHHC palmitoyltransferase family.</text>
</comment>
<feature type="transmembrane region" description="Helical" evidence="8">
    <location>
        <begin position="470"/>
        <end position="492"/>
    </location>
</feature>
<keyword evidence="3" id="KW-0677">Repeat</keyword>
<evidence type="ECO:0000313" key="12">
    <source>
        <dbReference type="Proteomes" id="UP001347796"/>
    </source>
</evidence>
<dbReference type="Proteomes" id="UP001347796">
    <property type="component" value="Unassembled WGS sequence"/>
</dbReference>
<feature type="transmembrane region" description="Helical" evidence="8">
    <location>
        <begin position="345"/>
        <end position="370"/>
    </location>
</feature>
<feature type="repeat" description="ANK" evidence="7">
    <location>
        <begin position="112"/>
        <end position="144"/>
    </location>
</feature>
<keyword evidence="4 8" id="KW-1133">Transmembrane helix</keyword>
<dbReference type="InterPro" id="IPR036770">
    <property type="entry name" value="Ankyrin_rpt-contain_sf"/>
</dbReference>
<comment type="catalytic activity">
    <reaction evidence="8">
        <text>L-cysteinyl-[protein] + hexadecanoyl-CoA = S-hexadecanoyl-L-cysteinyl-[protein] + CoA</text>
        <dbReference type="Rhea" id="RHEA:36683"/>
        <dbReference type="Rhea" id="RHEA-COMP:10131"/>
        <dbReference type="Rhea" id="RHEA-COMP:11032"/>
        <dbReference type="ChEBI" id="CHEBI:29950"/>
        <dbReference type="ChEBI" id="CHEBI:57287"/>
        <dbReference type="ChEBI" id="CHEBI:57379"/>
        <dbReference type="ChEBI" id="CHEBI:74151"/>
        <dbReference type="EC" id="2.3.1.225"/>
    </reaction>
</comment>
<dbReference type="InterPro" id="IPR002110">
    <property type="entry name" value="Ankyrin_rpt"/>
</dbReference>
<dbReference type="PROSITE" id="PS50297">
    <property type="entry name" value="ANK_REP_REGION"/>
    <property type="match status" value="4"/>
</dbReference>
<dbReference type="Pfam" id="PF13637">
    <property type="entry name" value="Ank_4"/>
    <property type="match status" value="1"/>
</dbReference>
<evidence type="ECO:0000256" key="1">
    <source>
        <dbReference type="ARBA" id="ARBA00004141"/>
    </source>
</evidence>
<feature type="transmembrane region" description="Helical" evidence="8">
    <location>
        <begin position="293"/>
        <end position="310"/>
    </location>
</feature>
<feature type="domain" description="Palmitoyltransferase DHHC" evidence="10">
    <location>
        <begin position="424"/>
        <end position="557"/>
    </location>
</feature>
<gene>
    <name evidence="11" type="ORF">SNE40_004074</name>
</gene>
<reference evidence="11 12" key="1">
    <citation type="submission" date="2024-01" db="EMBL/GenBank/DDBJ databases">
        <title>The genome of the rayed Mediterranean limpet Patella caerulea (Linnaeus, 1758).</title>
        <authorList>
            <person name="Anh-Thu Weber A."/>
            <person name="Halstead-Nussloch G."/>
        </authorList>
    </citation>
    <scope>NUCLEOTIDE SEQUENCE [LARGE SCALE GENOMIC DNA]</scope>
    <source>
        <strain evidence="11">AATW-2023a</strain>
        <tissue evidence="11">Whole specimen</tissue>
    </source>
</reference>
<evidence type="ECO:0000256" key="7">
    <source>
        <dbReference type="PROSITE-ProRule" id="PRU00023"/>
    </source>
</evidence>
<evidence type="ECO:0000256" key="4">
    <source>
        <dbReference type="ARBA" id="ARBA00022989"/>
    </source>
</evidence>
<sequence>MAEVEPDCNPIQPLLPKGGQESKETRVDLEKPPPPPFMQPGVDDFKNFDIVRAVQYGVFDRVRELVDAGYDVNEMDKENVSLLHWAAINNRADIVKYLISKGSIIDRFGGDLNSAALHWATRQGHLNMLVLLMSYGADPSLRDGEGCSCIHLSAQFGHTALVAYLIAKGQEVDMVDRNGMTALMWSSQRVFGFDPTRLLLTFGASVNKPDENLGNTPLMYACSTGNHTVVRLLLNSGAEIDITNSKGQTAVDFALEAKNPPLARKLRQENAARLAKKGGLLGRLTTDKVIKKYIMYIIPFLVIFVVGYIPESNIDWYAKLCLALLAVIAFRFLKTMFLDESVTHIMPVAIYLATKFWMVYTWIVYLIPYIHSRNQHVAFMINILLLTYFFYKALRTDPGYLKNNREDKIRTILDLAETQTLTLDQFCSTCLIRRPLRSKHCSICNKCVAKFDHHCPWIDNCVGALNHKYFLGYLFFLMGMITWCLYGCYLFFSAELSFDFYEEGITGSLRKIFKVSPWVGWIGANAICHMIWVSCLFICQLYQIMWLGMTSNERLNSYRYSIFHDKQPEAGGHSHQHSNNCHHDQKEPKIISPFHRGIFQNLNDVLKIRICGILRPLQVDWTTKYELNESDNLRHRKPFNSPRENYQFV</sequence>
<keyword evidence="2 8" id="KW-0812">Transmembrane</keyword>
<organism evidence="11 12">
    <name type="scientific">Patella caerulea</name>
    <name type="common">Rayed Mediterranean limpet</name>
    <dbReference type="NCBI Taxonomy" id="87958"/>
    <lineage>
        <taxon>Eukaryota</taxon>
        <taxon>Metazoa</taxon>
        <taxon>Spiralia</taxon>
        <taxon>Lophotrochozoa</taxon>
        <taxon>Mollusca</taxon>
        <taxon>Gastropoda</taxon>
        <taxon>Patellogastropoda</taxon>
        <taxon>Patelloidea</taxon>
        <taxon>Patellidae</taxon>
        <taxon>Patella</taxon>
    </lineage>
</organism>
<dbReference type="PANTHER" id="PTHR24161">
    <property type="entry name" value="ANK_REP_REGION DOMAIN-CONTAINING PROTEIN-RELATED"/>
    <property type="match status" value="1"/>
</dbReference>
<dbReference type="PROSITE" id="PS50216">
    <property type="entry name" value="DHHC"/>
    <property type="match status" value="1"/>
</dbReference>
<feature type="repeat" description="ANK" evidence="7">
    <location>
        <begin position="145"/>
        <end position="177"/>
    </location>
</feature>
<accession>A0AAN8Q0X9</accession>
<feature type="transmembrane region" description="Helical" evidence="8">
    <location>
        <begin position="316"/>
        <end position="333"/>
    </location>
</feature>
<evidence type="ECO:0000256" key="8">
    <source>
        <dbReference type="RuleBase" id="RU079119"/>
    </source>
</evidence>
<dbReference type="EMBL" id="JAZGQO010000002">
    <property type="protein sequence ID" value="KAK6192633.1"/>
    <property type="molecule type" value="Genomic_DNA"/>
</dbReference>
<dbReference type="GO" id="GO:0016020">
    <property type="term" value="C:membrane"/>
    <property type="evidence" value="ECO:0007669"/>
    <property type="project" value="UniProtKB-SubCell"/>
</dbReference>
<protein>
    <recommendedName>
        <fullName evidence="8">Palmitoyltransferase</fullName>
        <ecNumber evidence="8">2.3.1.225</ecNumber>
    </recommendedName>
</protein>
<comment type="subcellular location">
    <subcellularLocation>
        <location evidence="1">Membrane</location>
        <topology evidence="1">Multi-pass membrane protein</topology>
    </subcellularLocation>
</comment>
<evidence type="ECO:0000256" key="5">
    <source>
        <dbReference type="ARBA" id="ARBA00023043"/>
    </source>
</evidence>
<evidence type="ECO:0000256" key="9">
    <source>
        <dbReference type="SAM" id="MobiDB-lite"/>
    </source>
</evidence>
<keyword evidence="12" id="KW-1185">Reference proteome</keyword>
<comment type="domain">
    <text evidence="8">The DHHC domain is required for palmitoyltransferase activity.</text>
</comment>
<feature type="transmembrane region" description="Helical" evidence="8">
    <location>
        <begin position="518"/>
        <end position="539"/>
    </location>
</feature>
<feature type="transmembrane region" description="Helical" evidence="8">
    <location>
        <begin position="376"/>
        <end position="394"/>
    </location>
</feature>
<evidence type="ECO:0000256" key="2">
    <source>
        <dbReference type="ARBA" id="ARBA00022692"/>
    </source>
</evidence>
<evidence type="ECO:0000259" key="10">
    <source>
        <dbReference type="Pfam" id="PF01529"/>
    </source>
</evidence>
<keyword evidence="8" id="KW-0012">Acyltransferase</keyword>
<keyword evidence="6 8" id="KW-0472">Membrane</keyword>
<evidence type="ECO:0000256" key="6">
    <source>
        <dbReference type="ARBA" id="ARBA00023136"/>
    </source>
</evidence>
<feature type="region of interest" description="Disordered" evidence="9">
    <location>
        <begin position="1"/>
        <end position="36"/>
    </location>
</feature>
<dbReference type="EC" id="2.3.1.225" evidence="8"/>
<evidence type="ECO:0000313" key="11">
    <source>
        <dbReference type="EMBL" id="KAK6192633.1"/>
    </source>
</evidence>
<dbReference type="GO" id="GO:0019706">
    <property type="term" value="F:protein-cysteine S-palmitoyltransferase activity"/>
    <property type="evidence" value="ECO:0007669"/>
    <property type="project" value="UniProtKB-EC"/>
</dbReference>
<feature type="repeat" description="ANK" evidence="7">
    <location>
        <begin position="78"/>
        <end position="110"/>
    </location>
</feature>
<feature type="repeat" description="ANK" evidence="7">
    <location>
        <begin position="213"/>
        <end position="245"/>
    </location>
</feature>
<comment type="caution">
    <text evidence="11">The sequence shown here is derived from an EMBL/GenBank/DDBJ whole genome shotgun (WGS) entry which is preliminary data.</text>
</comment>
<keyword evidence="8" id="KW-0808">Transferase</keyword>
<dbReference type="Pfam" id="PF12796">
    <property type="entry name" value="Ank_2"/>
    <property type="match status" value="2"/>
</dbReference>
<dbReference type="PROSITE" id="PS50088">
    <property type="entry name" value="ANK_REPEAT"/>
    <property type="match status" value="4"/>
</dbReference>
<dbReference type="Pfam" id="PF01529">
    <property type="entry name" value="DHHC"/>
    <property type="match status" value="1"/>
</dbReference>
<dbReference type="Gene3D" id="1.25.40.20">
    <property type="entry name" value="Ankyrin repeat-containing domain"/>
    <property type="match status" value="1"/>
</dbReference>